<dbReference type="Proteomes" id="UP001321473">
    <property type="component" value="Unassembled WGS sequence"/>
</dbReference>
<protein>
    <submittedName>
        <fullName evidence="1">Uncharacterized protein</fullName>
    </submittedName>
</protein>
<proteinExistence type="predicted"/>
<keyword evidence="2" id="KW-1185">Reference proteome</keyword>
<accession>A0AAQ4FHP8</accession>
<name>A0AAQ4FHP8_AMBAM</name>
<evidence type="ECO:0000313" key="1">
    <source>
        <dbReference type="EMBL" id="KAK8786486.1"/>
    </source>
</evidence>
<comment type="caution">
    <text evidence="1">The sequence shown here is derived from an EMBL/GenBank/DDBJ whole genome shotgun (WGS) entry which is preliminary data.</text>
</comment>
<dbReference type="EMBL" id="JARKHS020002717">
    <property type="protein sequence ID" value="KAK8786486.1"/>
    <property type="molecule type" value="Genomic_DNA"/>
</dbReference>
<organism evidence="1 2">
    <name type="scientific">Amblyomma americanum</name>
    <name type="common">Lone star tick</name>
    <dbReference type="NCBI Taxonomy" id="6943"/>
    <lineage>
        <taxon>Eukaryota</taxon>
        <taxon>Metazoa</taxon>
        <taxon>Ecdysozoa</taxon>
        <taxon>Arthropoda</taxon>
        <taxon>Chelicerata</taxon>
        <taxon>Arachnida</taxon>
        <taxon>Acari</taxon>
        <taxon>Parasitiformes</taxon>
        <taxon>Ixodida</taxon>
        <taxon>Ixodoidea</taxon>
        <taxon>Ixodidae</taxon>
        <taxon>Amblyomminae</taxon>
        <taxon>Amblyomma</taxon>
    </lineage>
</organism>
<gene>
    <name evidence="1" type="ORF">V5799_023738</name>
</gene>
<evidence type="ECO:0000313" key="2">
    <source>
        <dbReference type="Proteomes" id="UP001321473"/>
    </source>
</evidence>
<reference evidence="1 2" key="1">
    <citation type="journal article" date="2023" name="Arcadia Sci">
        <title>De novo assembly of a long-read Amblyomma americanum tick genome.</title>
        <authorList>
            <person name="Chou S."/>
            <person name="Poskanzer K.E."/>
            <person name="Rollins M."/>
            <person name="Thuy-Boun P.S."/>
        </authorList>
    </citation>
    <scope>NUCLEOTIDE SEQUENCE [LARGE SCALE GENOMIC DNA]</scope>
    <source>
        <strain evidence="1">F_SG_1</strain>
        <tissue evidence="1">Salivary glands</tissue>
    </source>
</reference>
<dbReference type="AlphaFoldDB" id="A0AAQ4FHP8"/>
<sequence>MFRPVIMLALKPTTQKHVDDIPRLEHDFVATCGTPASSGTSWEAFKRKIQHSGRLSGLGGTDRRTMLNCVLFVLQVFLAVGSPGDGIFPPPSGRYTLPTSTGHAAMFRPVIMLALKPTTQKHVDDIPRLEHDFGATSGTPASSGTSWEAFKRKIQHSGRLSGLGGTDRRTMLNCVLFVLQVFLAVGSPGDGIFPPPSGRYTLPTSTGHAAMFRPVIMLALKPTTQKHVDDIPRLEHDFGATSGTPASSGTSWEAFKRKIQHSGRLSGLGGTDRRTMLNCVLFVLQVFLAVGSPGDGIFPPPSGRYTLPTSTGHAAMFRPVIMLALKPTTQKHVDDIPRLEHDFGATSGTPASSGTSWEAFKRKIQHSGRLSGLGGTDRRTMLNCVLFVLQVFLAVGSPGDGIFPPPSGRYTLPTSTGHAAMFRPVIMLALKPTTQKHVDDIPRLEHDFGATCGTPASSGTSWEAFKRKIQHSGRLSGLGGTDRRTMLNCVLFVLQVFLAVGSPGDGIFPPPSGRYTLPTSTGHAAMFRPVIMLALKPTTQKHVDDIPRLEHDFGATSGTPASSGTSWEAFKRKIQHSGRLSGLGGTDRRTMLNCVLFVLQIHFANFNRTRCNVPPGHHAGTKADNAEARGRYPPAGTRFRCDIRDTCVIRDFVGSL</sequence>